<dbReference type="GO" id="GO:0032511">
    <property type="term" value="P:late endosome to vacuole transport via multivesicular body sorting pathway"/>
    <property type="evidence" value="ECO:0007669"/>
    <property type="project" value="TreeGrafter"/>
</dbReference>
<dbReference type="AlphaFoldDB" id="A0AA35Z6U4"/>
<dbReference type="GO" id="GO:0006900">
    <property type="term" value="P:vesicle budding from membrane"/>
    <property type="evidence" value="ECO:0007669"/>
    <property type="project" value="TreeGrafter"/>
</dbReference>
<dbReference type="InterPro" id="IPR005024">
    <property type="entry name" value="Snf7_fam"/>
</dbReference>
<protein>
    <submittedName>
        <fullName evidence="3">Uncharacterized protein</fullName>
    </submittedName>
</protein>
<dbReference type="EMBL" id="OX465081">
    <property type="protein sequence ID" value="CAI9286729.1"/>
    <property type="molecule type" value="Genomic_DNA"/>
</dbReference>
<evidence type="ECO:0000256" key="2">
    <source>
        <dbReference type="ARBA" id="ARBA00023054"/>
    </source>
</evidence>
<evidence type="ECO:0000313" key="3">
    <source>
        <dbReference type="EMBL" id="CAI9286729.1"/>
    </source>
</evidence>
<dbReference type="Pfam" id="PF03357">
    <property type="entry name" value="Snf7"/>
    <property type="match status" value="1"/>
</dbReference>
<dbReference type="GO" id="GO:0005771">
    <property type="term" value="C:multivesicular body"/>
    <property type="evidence" value="ECO:0007669"/>
    <property type="project" value="TreeGrafter"/>
</dbReference>
<gene>
    <name evidence="3" type="ORF">LSALG_LOCUS26140</name>
</gene>
<name>A0AA35Z6U4_LACSI</name>
<dbReference type="Gene3D" id="6.10.250.1710">
    <property type="match status" value="1"/>
</dbReference>
<dbReference type="Proteomes" id="UP001177003">
    <property type="component" value="Chromosome 5"/>
</dbReference>
<evidence type="ECO:0000256" key="1">
    <source>
        <dbReference type="ARBA" id="ARBA00006190"/>
    </source>
</evidence>
<dbReference type="PANTHER" id="PTHR22761">
    <property type="entry name" value="CHARGED MULTIVESICULAR BODY PROTEIN"/>
    <property type="match status" value="1"/>
</dbReference>
<sequence>MTTLKSVNKDLKGMMKTMKIQDIDNLQDEMMDMMDISSEIQESLGRSYCVPDDIDEDDLMGELDALEEDIGQETESEGVPSYLQPDNEPDLNEDLNLPAAPSGYAVPAGRVNNQRRIKIEIRDMNKGEIRTWIFSLTFSMVTLLSSKLKRDKYKVGDRDRMNSKLTTDCVKYITKNRGWQWETLVRVEESSFIGSRRQWEILGRVEESADGGR</sequence>
<keyword evidence="4" id="KW-1185">Reference proteome</keyword>
<dbReference type="PANTHER" id="PTHR22761:SF12">
    <property type="entry name" value="CHARGED MULTIVESICULAR BODY PROTEIN 5"/>
    <property type="match status" value="1"/>
</dbReference>
<organism evidence="3 4">
    <name type="scientific">Lactuca saligna</name>
    <name type="common">Willowleaf lettuce</name>
    <dbReference type="NCBI Taxonomy" id="75948"/>
    <lineage>
        <taxon>Eukaryota</taxon>
        <taxon>Viridiplantae</taxon>
        <taxon>Streptophyta</taxon>
        <taxon>Embryophyta</taxon>
        <taxon>Tracheophyta</taxon>
        <taxon>Spermatophyta</taxon>
        <taxon>Magnoliopsida</taxon>
        <taxon>eudicotyledons</taxon>
        <taxon>Gunneridae</taxon>
        <taxon>Pentapetalae</taxon>
        <taxon>asterids</taxon>
        <taxon>campanulids</taxon>
        <taxon>Asterales</taxon>
        <taxon>Asteraceae</taxon>
        <taxon>Cichorioideae</taxon>
        <taxon>Cichorieae</taxon>
        <taxon>Lactucinae</taxon>
        <taxon>Lactuca</taxon>
    </lineage>
</organism>
<comment type="similarity">
    <text evidence="1">Belongs to the SNF7 family.</text>
</comment>
<accession>A0AA35Z6U4</accession>
<keyword evidence="2" id="KW-0175">Coiled coil</keyword>
<proteinExistence type="inferred from homology"/>
<reference evidence="3" key="1">
    <citation type="submission" date="2023-04" db="EMBL/GenBank/DDBJ databases">
        <authorList>
            <person name="Vijverberg K."/>
            <person name="Xiong W."/>
            <person name="Schranz E."/>
        </authorList>
    </citation>
    <scope>NUCLEOTIDE SEQUENCE</scope>
</reference>
<evidence type="ECO:0000313" key="4">
    <source>
        <dbReference type="Proteomes" id="UP001177003"/>
    </source>
</evidence>